<sequence>MVDARGFTTPRPSAPTPTTFLVPKLPLGNALPGSSRFPTISSCSIAALAMGAGFWATNTINKALTHYLVASHGADLALAEVVEASSMLDQITIDSPVALFVVFLASNASPLTSCAGSRPGMRRSRPEISYSWP</sequence>
<organism evidence="1">
    <name type="scientific">Candidatus Kentrum sp. DK</name>
    <dbReference type="NCBI Taxonomy" id="2126562"/>
    <lineage>
        <taxon>Bacteria</taxon>
        <taxon>Pseudomonadati</taxon>
        <taxon>Pseudomonadota</taxon>
        <taxon>Gammaproteobacteria</taxon>
        <taxon>Candidatus Kentrum</taxon>
    </lineage>
</organism>
<proteinExistence type="predicted"/>
<dbReference type="EMBL" id="CAADEY010000010">
    <property type="protein sequence ID" value="VFJ45149.1"/>
    <property type="molecule type" value="Genomic_DNA"/>
</dbReference>
<evidence type="ECO:0000313" key="1">
    <source>
        <dbReference type="EMBL" id="VFJ45149.1"/>
    </source>
</evidence>
<accession>A0A450S0F4</accession>
<name>A0A450S0F4_9GAMM</name>
<dbReference type="AlphaFoldDB" id="A0A450S0F4"/>
<gene>
    <name evidence="1" type="ORF">BECKDK2373C_GA0170839_101041</name>
</gene>
<protein>
    <submittedName>
        <fullName evidence="1">Uncharacterized protein</fullName>
    </submittedName>
</protein>
<reference evidence="1" key="1">
    <citation type="submission" date="2019-02" db="EMBL/GenBank/DDBJ databases">
        <authorList>
            <person name="Gruber-Vodicka R. H."/>
            <person name="Seah K. B. B."/>
        </authorList>
    </citation>
    <scope>NUCLEOTIDE SEQUENCE</scope>
    <source>
        <strain evidence="1">BECK_DK161</strain>
    </source>
</reference>